<dbReference type="Proteomes" id="UP001597542">
    <property type="component" value="Unassembled WGS sequence"/>
</dbReference>
<dbReference type="EMBL" id="JBHUKQ010000010">
    <property type="protein sequence ID" value="MFD2481904.1"/>
    <property type="molecule type" value="Genomic_DNA"/>
</dbReference>
<gene>
    <name evidence="2" type="ORF">ACFSUT_16580</name>
</gene>
<name>A0ABW5HY07_9PSEU</name>
<dbReference type="Gene3D" id="2.40.10.120">
    <property type="match status" value="1"/>
</dbReference>
<sequence>MTMVVSTERVEQEFGADTPPRCEVPEHERFVLGTRSLHTGGGFDRSRDYTDLSIPLTGPVRLSGVRAGDRIRVDLHGIDIAERGALVTLPGRGAVPGLGTSGHSVPIKDGYVEFGDGVRIPVHPMVGKIGVGVPGEAPGSSTVGVHGGNLDCKELTAGASIFLTAQTDGAALYAGDLHACQGDGESSLTGVEVEGAVTLSWHRAAPTGSDRPLVLSADGRLLTIGDGDTLAEAVQAALDDLLALTADAFGWTRERAAMFLSIAADVGICQLVNARLSAKAAVDVAHFAGTPHASWLTRAQP</sequence>
<dbReference type="SUPFAM" id="SSF141130">
    <property type="entry name" value="Acetamidase/Formamidase-like"/>
    <property type="match status" value="1"/>
</dbReference>
<dbReference type="PANTHER" id="PTHR31891">
    <property type="entry name" value="FORMAMIDASE C869.04-RELATED"/>
    <property type="match status" value="1"/>
</dbReference>
<evidence type="ECO:0000313" key="2">
    <source>
        <dbReference type="EMBL" id="MFD2481904.1"/>
    </source>
</evidence>
<keyword evidence="3" id="KW-1185">Reference proteome</keyword>
<protein>
    <submittedName>
        <fullName evidence="2">Acetamidase/formamidase family protein</fullName>
    </submittedName>
</protein>
<dbReference type="Gene3D" id="2.60.120.580">
    <property type="entry name" value="Acetamidase/Formamidase-like domains"/>
    <property type="match status" value="1"/>
</dbReference>
<dbReference type="RefSeq" id="WP_344272501.1">
    <property type="nucleotide sequence ID" value="NZ_BAAAHV010000011.1"/>
</dbReference>
<dbReference type="PANTHER" id="PTHR31891:SF1">
    <property type="entry name" value="FORMAMIDASE C869.04-RELATED"/>
    <property type="match status" value="1"/>
</dbReference>
<reference evidence="3" key="1">
    <citation type="journal article" date="2019" name="Int. J. Syst. Evol. Microbiol.">
        <title>The Global Catalogue of Microorganisms (GCM) 10K type strain sequencing project: providing services to taxonomists for standard genome sequencing and annotation.</title>
        <authorList>
            <consortium name="The Broad Institute Genomics Platform"/>
            <consortium name="The Broad Institute Genome Sequencing Center for Infectious Disease"/>
            <person name="Wu L."/>
            <person name="Ma J."/>
        </authorList>
    </citation>
    <scope>NUCLEOTIDE SEQUENCE [LARGE SCALE GENOMIC DNA]</scope>
    <source>
        <strain evidence="3">CGMCC 4.7638</strain>
    </source>
</reference>
<organism evidence="2 3">
    <name type="scientific">Amycolatopsis albidoflavus</name>
    <dbReference type="NCBI Taxonomy" id="102226"/>
    <lineage>
        <taxon>Bacteria</taxon>
        <taxon>Bacillati</taxon>
        <taxon>Actinomycetota</taxon>
        <taxon>Actinomycetes</taxon>
        <taxon>Pseudonocardiales</taxon>
        <taxon>Pseudonocardiaceae</taxon>
        <taxon>Amycolatopsis</taxon>
    </lineage>
</organism>
<evidence type="ECO:0000313" key="3">
    <source>
        <dbReference type="Proteomes" id="UP001597542"/>
    </source>
</evidence>
<dbReference type="Gene3D" id="3.10.28.20">
    <property type="entry name" value="Acetamidase/Formamidase-like domains"/>
    <property type="match status" value="1"/>
</dbReference>
<feature type="region of interest" description="Disordered" evidence="1">
    <location>
        <begin position="1"/>
        <end position="20"/>
    </location>
</feature>
<dbReference type="Pfam" id="PF03069">
    <property type="entry name" value="FmdA_AmdA"/>
    <property type="match status" value="1"/>
</dbReference>
<comment type="caution">
    <text evidence="2">The sequence shown here is derived from an EMBL/GenBank/DDBJ whole genome shotgun (WGS) entry which is preliminary data.</text>
</comment>
<dbReference type="InterPro" id="IPR004304">
    <property type="entry name" value="FmdA_AmdA"/>
</dbReference>
<proteinExistence type="predicted"/>
<accession>A0ABW5HY07</accession>
<evidence type="ECO:0000256" key="1">
    <source>
        <dbReference type="SAM" id="MobiDB-lite"/>
    </source>
</evidence>